<evidence type="ECO:0000256" key="9">
    <source>
        <dbReference type="ARBA" id="ARBA00023125"/>
    </source>
</evidence>
<dbReference type="SUPFAM" id="SSF46689">
    <property type="entry name" value="Homeodomain-like"/>
    <property type="match status" value="2"/>
</dbReference>
<dbReference type="GO" id="GO:0004386">
    <property type="term" value="F:helicase activity"/>
    <property type="evidence" value="ECO:0007669"/>
    <property type="project" value="UniProtKB-KW"/>
</dbReference>
<dbReference type="InterPro" id="IPR001650">
    <property type="entry name" value="Helicase_C-like"/>
</dbReference>
<evidence type="ECO:0000313" key="14">
    <source>
        <dbReference type="EMBL" id="ELA42835.1"/>
    </source>
</evidence>
<protein>
    <submittedName>
        <fullName evidence="14">Uncharacterized protein</fullName>
    </submittedName>
</protein>
<evidence type="ECO:0000256" key="6">
    <source>
        <dbReference type="ARBA" id="ARBA00022806"/>
    </source>
</evidence>
<evidence type="ECO:0000256" key="7">
    <source>
        <dbReference type="ARBA" id="ARBA00022840"/>
    </source>
</evidence>
<dbReference type="SUPFAM" id="SSF52540">
    <property type="entry name" value="P-loop containing nucleoside triphosphate hydrolases"/>
    <property type="match status" value="2"/>
</dbReference>
<dbReference type="OMA" id="PRMDEWQ"/>
<dbReference type="Gene3D" id="3.40.50.300">
    <property type="entry name" value="P-loop containing nucleotide triphosphate hydrolases"/>
    <property type="match status" value="1"/>
</dbReference>
<comment type="similarity">
    <text evidence="3">Belongs to the SNF2/RAD54 helicase family. ISWI subfamily.</text>
</comment>
<keyword evidence="7" id="KW-0067">ATP-binding</keyword>
<evidence type="ECO:0000259" key="13">
    <source>
        <dbReference type="PROSITE" id="PS51293"/>
    </source>
</evidence>
<dbReference type="Gene3D" id="3.40.50.10810">
    <property type="entry name" value="Tandem AAA-ATPase domain"/>
    <property type="match status" value="1"/>
</dbReference>
<dbReference type="PANTHER" id="PTHR45623">
    <property type="entry name" value="CHROMODOMAIN-HELICASE-DNA-BINDING PROTEIN 3-RELATED-RELATED"/>
    <property type="match status" value="1"/>
</dbReference>
<dbReference type="AlphaFoldDB" id="L2GQP1"/>
<dbReference type="InterPro" id="IPR038718">
    <property type="entry name" value="SNF2-like_sf"/>
</dbReference>
<comment type="subcellular location">
    <subcellularLocation>
        <location evidence="1">Nucleus</location>
    </subcellularLocation>
</comment>
<keyword evidence="5" id="KW-0378">Hydrolase</keyword>
<reference evidence="15" key="1">
    <citation type="submission" date="2011-05" db="EMBL/GenBank/DDBJ databases">
        <title>The genome sequence of Vittaforma corneae strain ATCC 50505.</title>
        <authorList>
            <consortium name="The Broad Institute Genome Sequencing Platform"/>
            <person name="Cuomo C."/>
            <person name="Didier E."/>
            <person name="Bowers L."/>
            <person name="Young S.K."/>
            <person name="Zeng Q."/>
            <person name="Gargeya S."/>
            <person name="Fitzgerald M."/>
            <person name="Haas B."/>
            <person name="Abouelleil A."/>
            <person name="Alvarado L."/>
            <person name="Arachchi H.M."/>
            <person name="Berlin A."/>
            <person name="Chapman S.B."/>
            <person name="Gearin G."/>
            <person name="Goldberg J."/>
            <person name="Griggs A."/>
            <person name="Gujja S."/>
            <person name="Hansen M."/>
            <person name="Heiman D."/>
            <person name="Howarth C."/>
            <person name="Larimer J."/>
            <person name="Lui A."/>
            <person name="MacDonald P.J.P."/>
            <person name="McCowen C."/>
            <person name="Montmayeur A."/>
            <person name="Murphy C."/>
            <person name="Neiman D."/>
            <person name="Pearson M."/>
            <person name="Priest M."/>
            <person name="Roberts A."/>
            <person name="Saif S."/>
            <person name="Shea T."/>
            <person name="Sisk P."/>
            <person name="Stolte C."/>
            <person name="Sykes S."/>
            <person name="Wortman J."/>
            <person name="Nusbaum C."/>
            <person name="Birren B."/>
        </authorList>
    </citation>
    <scope>NUCLEOTIDE SEQUENCE [LARGE SCALE GENOMIC DNA]</scope>
    <source>
        <strain evidence="15">ATCC 50505</strain>
    </source>
</reference>
<evidence type="ECO:0000259" key="12">
    <source>
        <dbReference type="PROSITE" id="PS51194"/>
    </source>
</evidence>
<dbReference type="GeneID" id="19880868"/>
<dbReference type="Pfam" id="PF00271">
    <property type="entry name" value="Helicase_C"/>
    <property type="match status" value="1"/>
</dbReference>
<dbReference type="InParanoid" id="L2GQP1"/>
<sequence>MSKKTMRKYAKFIADNEFLKEFMPDVDLEDADSEPVEAYIFTYSPKYVRVTLRDYQIEGLNWLIKMHENGINCILADEMGLGKTLQTIAFLGYLKFVKDEKNKHLIAVPKSCLQNWHDEFSKFIPEMKVKIFHTSKSEIKKESKVLIDKNYDAILTTYEMCLFAKSYLKDVNWSYIIIDEAHRLKNENSQLSKIVRLFNFKHRLLLTGTPLQNNIHELWALLNFIVPDFFSNSEKFENYVLNADKEEKSIEKLRNVLQLFFLRREKIDVEKNLMAKKYVNIYCPLSGMQREWYKSILKKDLSGIYLDRGIKTTLLNIVMQLKKCCNHPYLFEGAEPEPFETGEHLIYNSGKMIILDKLLSRLKSKGSRVLIFSQMSQMLDILEDYAVFRDYSYCRIDGKTSSEDRTAAIEAYNALDSDKFLFLLTTRAGGLGINLYTADTVIIFDSDWNPQADLQAQDRAHRIGQKKQVHVFRFITDNTIEEGIYLRAQQKLKLDDILIQKEHKINHSVTENELMDILSHGIDISQNVSTDMSLEEILKKGEDKTREFESRIQSFKIADTIENKIDLYQWEGENYSKKKLEEFIAANTDESKPKRISLFSNKKFKRLIFPEYQFYPKEFYELQDKEEMLFNQDENLSEEDKARKEELLLEGFDWTKKDFKTFVSAVEQYYDDIDKIKASLPNKSDVERYYKVFMERYHEISDIYRIPSLLERAKQKNDRKHKLKEVLSRPRDQIERYLISKNRFYIDNIHLLMLYQDHMDSPQCFDKIRDSILHDDDLAFDYFLLTRSTSELSKHISNMLSQLLKAFDIK</sequence>
<name>L2GQP1_VITCO</name>
<dbReference type="InterPro" id="IPR009057">
    <property type="entry name" value="Homeodomain-like_sf"/>
</dbReference>
<evidence type="ECO:0000256" key="8">
    <source>
        <dbReference type="ARBA" id="ARBA00022853"/>
    </source>
</evidence>
<dbReference type="OrthoDB" id="5857104at2759"/>
<evidence type="ECO:0000259" key="11">
    <source>
        <dbReference type="PROSITE" id="PS51192"/>
    </source>
</evidence>
<dbReference type="GO" id="GO:0005634">
    <property type="term" value="C:nucleus"/>
    <property type="evidence" value="ECO:0007669"/>
    <property type="project" value="UniProtKB-SubCell"/>
</dbReference>
<dbReference type="PROSITE" id="PS00690">
    <property type="entry name" value="DEAH_ATP_HELICASE"/>
    <property type="match status" value="1"/>
</dbReference>
<dbReference type="RefSeq" id="XP_007603603.1">
    <property type="nucleotide sequence ID" value="XM_007603541.1"/>
</dbReference>
<proteinExistence type="inferred from homology"/>
<organism evidence="14 15">
    <name type="scientific">Vittaforma corneae (strain ATCC 50505)</name>
    <name type="common">Microsporidian parasite</name>
    <name type="synonym">Nosema corneum</name>
    <dbReference type="NCBI Taxonomy" id="993615"/>
    <lineage>
        <taxon>Eukaryota</taxon>
        <taxon>Fungi</taxon>
        <taxon>Fungi incertae sedis</taxon>
        <taxon>Microsporidia</taxon>
        <taxon>Nosematidae</taxon>
        <taxon>Vittaforma</taxon>
    </lineage>
</organism>
<feature type="domain" description="Helicase C-terminal" evidence="12">
    <location>
        <begin position="354"/>
        <end position="513"/>
    </location>
</feature>
<dbReference type="CDD" id="cd18793">
    <property type="entry name" value="SF2_C_SNF"/>
    <property type="match status" value="1"/>
</dbReference>
<dbReference type="PANTHER" id="PTHR45623:SF49">
    <property type="entry name" value="SWI_SNF-RELATED MATRIX-ASSOCIATED ACTIN-DEPENDENT REGULATOR OF CHROMATIN SUBFAMILY A MEMBER 5"/>
    <property type="match status" value="1"/>
</dbReference>
<dbReference type="GO" id="GO:0034728">
    <property type="term" value="P:nucleosome organization"/>
    <property type="evidence" value="ECO:0007669"/>
    <property type="project" value="TreeGrafter"/>
</dbReference>
<evidence type="ECO:0000256" key="10">
    <source>
        <dbReference type="ARBA" id="ARBA00023242"/>
    </source>
</evidence>
<dbReference type="SMART" id="SM00487">
    <property type="entry name" value="DEXDc"/>
    <property type="match status" value="1"/>
</dbReference>
<dbReference type="SUPFAM" id="SSF101224">
    <property type="entry name" value="HAND domain of the nucleosome remodeling ATPase ISWI"/>
    <property type="match status" value="1"/>
</dbReference>
<dbReference type="InterPro" id="IPR027417">
    <property type="entry name" value="P-loop_NTPase"/>
</dbReference>
<dbReference type="InterPro" id="IPR014001">
    <property type="entry name" value="Helicase_ATP-bd"/>
</dbReference>
<dbReference type="Gene3D" id="1.10.10.60">
    <property type="entry name" value="Homeodomain-like"/>
    <property type="match status" value="2"/>
</dbReference>
<dbReference type="GO" id="GO:0031491">
    <property type="term" value="F:nucleosome binding"/>
    <property type="evidence" value="ECO:0007669"/>
    <property type="project" value="InterPro"/>
</dbReference>
<dbReference type="InterPro" id="IPR017884">
    <property type="entry name" value="SANT_dom"/>
</dbReference>
<dbReference type="FunFam" id="3.40.50.300:FF:000082">
    <property type="entry name" value="ISWI chromatin remodeling complex ATPase ISW1"/>
    <property type="match status" value="1"/>
</dbReference>
<feature type="domain" description="SANT" evidence="13">
    <location>
        <begin position="649"/>
        <end position="698"/>
    </location>
</feature>
<dbReference type="GO" id="GO:0042393">
    <property type="term" value="F:histone binding"/>
    <property type="evidence" value="ECO:0007669"/>
    <property type="project" value="TreeGrafter"/>
</dbReference>
<dbReference type="GO" id="GO:0003677">
    <property type="term" value="F:DNA binding"/>
    <property type="evidence" value="ECO:0007669"/>
    <property type="project" value="UniProtKB-KW"/>
</dbReference>
<keyword evidence="9" id="KW-0238">DNA-binding</keyword>
<dbReference type="PROSITE" id="PS51194">
    <property type="entry name" value="HELICASE_CTER"/>
    <property type="match status" value="1"/>
</dbReference>
<dbReference type="InterPro" id="IPR000330">
    <property type="entry name" value="SNF2_N"/>
</dbReference>
<dbReference type="Pfam" id="PF00176">
    <property type="entry name" value="SNF2-rel_dom"/>
    <property type="match status" value="1"/>
</dbReference>
<evidence type="ECO:0000256" key="4">
    <source>
        <dbReference type="ARBA" id="ARBA00022741"/>
    </source>
</evidence>
<dbReference type="PROSITE" id="PS51192">
    <property type="entry name" value="HELICASE_ATP_BIND_1"/>
    <property type="match status" value="1"/>
</dbReference>
<dbReference type="InterPro" id="IPR036306">
    <property type="entry name" value="ISWI_HAND-dom_sf"/>
</dbReference>
<dbReference type="VEuPathDB" id="MicrosporidiaDB:VICG_00150"/>
<evidence type="ECO:0000313" key="15">
    <source>
        <dbReference type="Proteomes" id="UP000011082"/>
    </source>
</evidence>
<dbReference type="GO" id="GO:0140658">
    <property type="term" value="F:ATP-dependent chromatin remodeler activity"/>
    <property type="evidence" value="ECO:0007669"/>
    <property type="project" value="TreeGrafter"/>
</dbReference>
<dbReference type="EMBL" id="JH370130">
    <property type="protein sequence ID" value="ELA42835.1"/>
    <property type="molecule type" value="Genomic_DNA"/>
</dbReference>
<evidence type="ECO:0000256" key="2">
    <source>
        <dbReference type="ARBA" id="ARBA00009220"/>
    </source>
</evidence>
<dbReference type="GO" id="GO:0005524">
    <property type="term" value="F:ATP binding"/>
    <property type="evidence" value="ECO:0007669"/>
    <property type="project" value="UniProtKB-KW"/>
</dbReference>
<dbReference type="InterPro" id="IPR049730">
    <property type="entry name" value="SNF2/RAD54-like_C"/>
</dbReference>
<keyword evidence="4" id="KW-0547">Nucleotide-binding</keyword>
<dbReference type="Pfam" id="PF09111">
    <property type="entry name" value="SLIDE"/>
    <property type="match status" value="1"/>
</dbReference>
<dbReference type="HOGENOM" id="CLU_000315_0_2_1"/>
<keyword evidence="8" id="KW-0156">Chromatin regulator</keyword>
<dbReference type="FunFam" id="3.40.50.10810:FF:000005">
    <property type="entry name" value="Photoperiod-independent early flowering 1"/>
    <property type="match status" value="1"/>
</dbReference>
<keyword evidence="6" id="KW-0347">Helicase</keyword>
<accession>L2GQP1</accession>
<keyword evidence="10" id="KW-0539">Nucleus</keyword>
<comment type="similarity">
    <text evidence="2">Belongs to the SNF2/RAD54 helicase family. SWR1 subfamily.</text>
</comment>
<dbReference type="STRING" id="993615.L2GQP1"/>
<keyword evidence="15" id="KW-1185">Reference proteome</keyword>
<evidence type="ECO:0000256" key="1">
    <source>
        <dbReference type="ARBA" id="ARBA00004123"/>
    </source>
</evidence>
<evidence type="ECO:0000256" key="5">
    <source>
        <dbReference type="ARBA" id="ARBA00022801"/>
    </source>
</evidence>
<dbReference type="GO" id="GO:0000785">
    <property type="term" value="C:chromatin"/>
    <property type="evidence" value="ECO:0007669"/>
    <property type="project" value="TreeGrafter"/>
</dbReference>
<dbReference type="PROSITE" id="PS51293">
    <property type="entry name" value="SANT"/>
    <property type="match status" value="1"/>
</dbReference>
<dbReference type="InterPro" id="IPR015195">
    <property type="entry name" value="SLIDE"/>
</dbReference>
<dbReference type="SMART" id="SM00490">
    <property type="entry name" value="HELICc"/>
    <property type="match status" value="1"/>
</dbReference>
<dbReference type="Proteomes" id="UP000011082">
    <property type="component" value="Unassembled WGS sequence"/>
</dbReference>
<dbReference type="InterPro" id="IPR002464">
    <property type="entry name" value="DNA/RNA_helicase_DEAH_CS"/>
</dbReference>
<evidence type="ECO:0000256" key="3">
    <source>
        <dbReference type="ARBA" id="ARBA00009687"/>
    </source>
</evidence>
<dbReference type="GO" id="GO:0016887">
    <property type="term" value="F:ATP hydrolysis activity"/>
    <property type="evidence" value="ECO:0007669"/>
    <property type="project" value="TreeGrafter"/>
</dbReference>
<gene>
    <name evidence="14" type="ORF">VICG_00150</name>
</gene>
<feature type="domain" description="Helicase ATP-binding" evidence="11">
    <location>
        <begin position="64"/>
        <end position="228"/>
    </location>
</feature>